<proteinExistence type="predicted"/>
<reference evidence="1 2" key="1">
    <citation type="journal article" date="2019" name="Sci. Rep.">
        <title>Orb-weaving spider Araneus ventricosus genome elucidates the spidroin gene catalogue.</title>
        <authorList>
            <person name="Kono N."/>
            <person name="Nakamura H."/>
            <person name="Ohtoshi R."/>
            <person name="Moran D.A.P."/>
            <person name="Shinohara A."/>
            <person name="Yoshida Y."/>
            <person name="Fujiwara M."/>
            <person name="Mori M."/>
            <person name="Tomita M."/>
            <person name="Arakawa K."/>
        </authorList>
    </citation>
    <scope>NUCLEOTIDE SEQUENCE [LARGE SCALE GENOMIC DNA]</scope>
</reference>
<keyword evidence="2" id="KW-1185">Reference proteome</keyword>
<organism evidence="1 2">
    <name type="scientific">Araneus ventricosus</name>
    <name type="common">Orbweaver spider</name>
    <name type="synonym">Epeira ventricosa</name>
    <dbReference type="NCBI Taxonomy" id="182803"/>
    <lineage>
        <taxon>Eukaryota</taxon>
        <taxon>Metazoa</taxon>
        <taxon>Ecdysozoa</taxon>
        <taxon>Arthropoda</taxon>
        <taxon>Chelicerata</taxon>
        <taxon>Arachnida</taxon>
        <taxon>Araneae</taxon>
        <taxon>Araneomorphae</taxon>
        <taxon>Entelegynae</taxon>
        <taxon>Araneoidea</taxon>
        <taxon>Araneidae</taxon>
        <taxon>Araneus</taxon>
    </lineage>
</organism>
<dbReference type="AlphaFoldDB" id="A0A4Y2MLE0"/>
<evidence type="ECO:0000313" key="1">
    <source>
        <dbReference type="EMBL" id="GBN27473.1"/>
    </source>
</evidence>
<comment type="caution">
    <text evidence="1">The sequence shown here is derived from an EMBL/GenBank/DDBJ whole genome shotgun (WGS) entry which is preliminary data.</text>
</comment>
<dbReference type="EMBL" id="BGPR01007516">
    <property type="protein sequence ID" value="GBN27473.1"/>
    <property type="molecule type" value="Genomic_DNA"/>
</dbReference>
<dbReference type="Proteomes" id="UP000499080">
    <property type="component" value="Unassembled WGS sequence"/>
</dbReference>
<name>A0A4Y2MLE0_ARAVE</name>
<sequence>MNPVENVRKILERYIRKESPVPSSLKALNPLTTKSSQNLSIVLYGAMDSSAPFPLFSSLRVVGDMNGRPLIPPLRVPLMTTCPTAFSPHSEQQPAEIRPTSMEVVWPV</sequence>
<protein>
    <submittedName>
        <fullName evidence="1">Uncharacterized protein</fullName>
    </submittedName>
</protein>
<evidence type="ECO:0000313" key="2">
    <source>
        <dbReference type="Proteomes" id="UP000499080"/>
    </source>
</evidence>
<accession>A0A4Y2MLE0</accession>
<gene>
    <name evidence="1" type="ORF">AVEN_226453_1</name>
</gene>